<dbReference type="EMBL" id="KV417313">
    <property type="protein sequence ID" value="KZO92192.1"/>
    <property type="molecule type" value="Genomic_DNA"/>
</dbReference>
<evidence type="ECO:0000313" key="3">
    <source>
        <dbReference type="Proteomes" id="UP000076738"/>
    </source>
</evidence>
<accession>A0A167I162</accession>
<feature type="region of interest" description="Disordered" evidence="1">
    <location>
        <begin position="1"/>
        <end position="86"/>
    </location>
</feature>
<sequence>MEPRNVSTNPRDGPALSMRPFSPYDEDDHHAGYAPSNEAPVPAQQAAAYYDYDSQDGYERVPTPSLPDSDRVQYPSTSPVPEPKNHYDTEAYLKQHTVKFERMKQHWCECTYEQWMKGGPQLMNQFEEILSFVKTQLQRKIDLYTNLHSNLNTHDKTLDDRDVKLEEMKGSLANGTTGVVGSRERPIVL</sequence>
<keyword evidence="3" id="KW-1185">Reference proteome</keyword>
<feature type="compositionally biased region" description="Low complexity" evidence="1">
    <location>
        <begin position="43"/>
        <end position="52"/>
    </location>
</feature>
<dbReference type="Proteomes" id="UP000076738">
    <property type="component" value="Unassembled WGS sequence"/>
</dbReference>
<evidence type="ECO:0000256" key="1">
    <source>
        <dbReference type="SAM" id="MobiDB-lite"/>
    </source>
</evidence>
<gene>
    <name evidence="2" type="ORF">CALVIDRAFT_541215</name>
</gene>
<proteinExistence type="predicted"/>
<evidence type="ECO:0008006" key="4">
    <source>
        <dbReference type="Google" id="ProtNLM"/>
    </source>
</evidence>
<name>A0A167I162_CALVF</name>
<dbReference type="OrthoDB" id="3261714at2759"/>
<organism evidence="2 3">
    <name type="scientific">Calocera viscosa (strain TUFC12733)</name>
    <dbReference type="NCBI Taxonomy" id="1330018"/>
    <lineage>
        <taxon>Eukaryota</taxon>
        <taxon>Fungi</taxon>
        <taxon>Dikarya</taxon>
        <taxon>Basidiomycota</taxon>
        <taxon>Agaricomycotina</taxon>
        <taxon>Dacrymycetes</taxon>
        <taxon>Dacrymycetales</taxon>
        <taxon>Dacrymycetaceae</taxon>
        <taxon>Calocera</taxon>
    </lineage>
</organism>
<reference evidence="2 3" key="1">
    <citation type="journal article" date="2016" name="Mol. Biol. Evol.">
        <title>Comparative Genomics of Early-Diverging Mushroom-Forming Fungi Provides Insights into the Origins of Lignocellulose Decay Capabilities.</title>
        <authorList>
            <person name="Nagy L.G."/>
            <person name="Riley R."/>
            <person name="Tritt A."/>
            <person name="Adam C."/>
            <person name="Daum C."/>
            <person name="Floudas D."/>
            <person name="Sun H."/>
            <person name="Yadav J.S."/>
            <person name="Pangilinan J."/>
            <person name="Larsson K.H."/>
            <person name="Matsuura K."/>
            <person name="Barry K."/>
            <person name="Labutti K."/>
            <person name="Kuo R."/>
            <person name="Ohm R.A."/>
            <person name="Bhattacharya S.S."/>
            <person name="Shirouzu T."/>
            <person name="Yoshinaga Y."/>
            <person name="Martin F.M."/>
            <person name="Grigoriev I.V."/>
            <person name="Hibbett D.S."/>
        </authorList>
    </citation>
    <scope>NUCLEOTIDE SEQUENCE [LARGE SCALE GENOMIC DNA]</scope>
    <source>
        <strain evidence="2 3">TUFC12733</strain>
    </source>
</reference>
<feature type="compositionally biased region" description="Polar residues" evidence="1">
    <location>
        <begin position="1"/>
        <end position="10"/>
    </location>
</feature>
<protein>
    <recommendedName>
        <fullName evidence="4">Extracellular mutant protein 11 C-terminal domain-containing protein</fullName>
    </recommendedName>
</protein>
<evidence type="ECO:0000313" key="2">
    <source>
        <dbReference type="EMBL" id="KZO92192.1"/>
    </source>
</evidence>
<dbReference type="AlphaFoldDB" id="A0A167I162"/>